<dbReference type="GeneID" id="24313449"/>
<dbReference type="HOGENOM" id="CLU_2902212_0_0_11"/>
<keyword evidence="2" id="KW-1185">Reference proteome</keyword>
<dbReference type="KEGG" id="scb:SCAB_48361"/>
<organism evidence="1 2">
    <name type="scientific">Streptomyces scabiei (strain 87.22)</name>
    <dbReference type="NCBI Taxonomy" id="680198"/>
    <lineage>
        <taxon>Bacteria</taxon>
        <taxon>Bacillati</taxon>
        <taxon>Actinomycetota</taxon>
        <taxon>Actinomycetes</taxon>
        <taxon>Kitasatosporales</taxon>
        <taxon>Streptomycetaceae</taxon>
        <taxon>Streptomyces</taxon>
    </lineage>
</organism>
<evidence type="ECO:0008006" key="3">
    <source>
        <dbReference type="Google" id="ProtNLM"/>
    </source>
</evidence>
<dbReference type="RefSeq" id="WP_013002475.1">
    <property type="nucleotide sequence ID" value="NC_013929.1"/>
</dbReference>
<dbReference type="eggNOG" id="ENOG5032NQY">
    <property type="taxonomic scope" value="Bacteria"/>
</dbReference>
<gene>
    <name evidence="1" type="ordered locus">SCAB_48361</name>
</gene>
<dbReference type="Proteomes" id="UP000001444">
    <property type="component" value="Chromosome"/>
</dbReference>
<evidence type="ECO:0000313" key="2">
    <source>
        <dbReference type="Proteomes" id="UP000001444"/>
    </source>
</evidence>
<dbReference type="AlphaFoldDB" id="C9ZFA1"/>
<evidence type="ECO:0000313" key="1">
    <source>
        <dbReference type="EMBL" id="CBG71887.1"/>
    </source>
</evidence>
<reference evidence="1 2" key="1">
    <citation type="journal article" date="2010" name="Mol. Plant Microbe Interact.">
        <title>Streptomyces scabies 87-22 contains a coronafacic acid-like biosynthetic cluster that contributes to plant-microbe interactions.</title>
        <authorList>
            <person name="Bignell D.R."/>
            <person name="Seipke R.F."/>
            <person name="Huguet-Tapia J.C."/>
            <person name="Chambers A.H."/>
            <person name="Parry R.J."/>
            <person name="Loria R."/>
        </authorList>
    </citation>
    <scope>NUCLEOTIDE SEQUENCE [LARGE SCALE GENOMIC DNA]</scope>
    <source>
        <strain evidence="1 2">87.22</strain>
    </source>
</reference>
<dbReference type="STRING" id="680198.SCAB_48361"/>
<name>C9ZFA1_STRSW</name>
<dbReference type="EMBL" id="FN554889">
    <property type="protein sequence ID" value="CBG71887.1"/>
    <property type="molecule type" value="Genomic_DNA"/>
</dbReference>
<accession>C9ZFA1</accession>
<proteinExistence type="predicted"/>
<protein>
    <recommendedName>
        <fullName evidence="3">Helix-turn-helix domain-containing protein</fullName>
    </recommendedName>
</protein>
<sequence length="70" mass="7714">MESQIIRPGHLTAHQTARQLGITLGGVRQLVRRGRLKRSGGTVGQPWYAVDDVTALVLERRAKQPLIKSA</sequence>